<comment type="caution">
    <text evidence="1">The sequence shown here is derived from an EMBL/GenBank/DDBJ whole genome shotgun (WGS) entry which is preliminary data.</text>
</comment>
<keyword evidence="2" id="KW-1185">Reference proteome</keyword>
<protein>
    <submittedName>
        <fullName evidence="1">Uncharacterized protein</fullName>
    </submittedName>
</protein>
<reference evidence="1 2" key="1">
    <citation type="submission" date="2018-02" db="EMBL/GenBank/DDBJ databases">
        <title>Genomic Encyclopedia of Archaeal and Bacterial Type Strains, Phase II (KMG-II): from individual species to whole genera.</title>
        <authorList>
            <person name="Goeker M."/>
        </authorList>
    </citation>
    <scope>NUCLEOTIDE SEQUENCE [LARGE SCALE GENOMIC DNA]</scope>
    <source>
        <strain evidence="1 2">DSM 16809</strain>
    </source>
</reference>
<proteinExistence type="predicted"/>
<sequence length="75" mass="8746">MKLETTNPNNYSFITKQLELHILGGLQLNKLESLRVTLSIEKITKGKNVLNVLPLLARVYKPLVPVFNWYRAWHE</sequence>
<evidence type="ECO:0000313" key="2">
    <source>
        <dbReference type="Proteomes" id="UP000239002"/>
    </source>
</evidence>
<gene>
    <name evidence="1" type="ORF">LY01_03012</name>
</gene>
<name>A0A2S6IDF3_9FLAO</name>
<dbReference type="RefSeq" id="WP_104516798.1">
    <property type="nucleotide sequence ID" value="NZ_MQVW01000001.1"/>
</dbReference>
<evidence type="ECO:0000313" key="1">
    <source>
        <dbReference type="EMBL" id="PPK92254.1"/>
    </source>
</evidence>
<accession>A0A2S6IDF3</accession>
<dbReference type="OrthoDB" id="9804281at2"/>
<dbReference type="Proteomes" id="UP000239002">
    <property type="component" value="Unassembled WGS sequence"/>
</dbReference>
<organism evidence="1 2">
    <name type="scientific">Nonlabens xylanidelens</name>
    <dbReference type="NCBI Taxonomy" id="191564"/>
    <lineage>
        <taxon>Bacteria</taxon>
        <taxon>Pseudomonadati</taxon>
        <taxon>Bacteroidota</taxon>
        <taxon>Flavobacteriia</taxon>
        <taxon>Flavobacteriales</taxon>
        <taxon>Flavobacteriaceae</taxon>
        <taxon>Nonlabens</taxon>
    </lineage>
</organism>
<dbReference type="EMBL" id="PTJE01000013">
    <property type="protein sequence ID" value="PPK92254.1"/>
    <property type="molecule type" value="Genomic_DNA"/>
</dbReference>
<dbReference type="AlphaFoldDB" id="A0A2S6IDF3"/>